<name>D5CTW8_SIDLE</name>
<feature type="signal peptide" evidence="1">
    <location>
        <begin position="1"/>
        <end position="19"/>
    </location>
</feature>
<dbReference type="SMART" id="SM00867">
    <property type="entry name" value="YceI"/>
    <property type="match status" value="1"/>
</dbReference>
<keyword evidence="4" id="KW-1185">Reference proteome</keyword>
<dbReference type="RefSeq" id="WP_013030178.1">
    <property type="nucleotide sequence ID" value="NC_013959.1"/>
</dbReference>
<keyword evidence="1" id="KW-0732">Signal</keyword>
<dbReference type="STRING" id="580332.Slit_2052"/>
<dbReference type="PANTHER" id="PTHR34406:SF2">
    <property type="entry name" value="PERIPLASMIC PROTEIN"/>
    <property type="match status" value="1"/>
</dbReference>
<evidence type="ECO:0000256" key="1">
    <source>
        <dbReference type="SAM" id="SignalP"/>
    </source>
</evidence>
<organism evidence="3 4">
    <name type="scientific">Sideroxydans lithotrophicus (strain ES-1)</name>
    <dbReference type="NCBI Taxonomy" id="580332"/>
    <lineage>
        <taxon>Bacteria</taxon>
        <taxon>Pseudomonadati</taxon>
        <taxon>Pseudomonadota</taxon>
        <taxon>Betaproteobacteria</taxon>
        <taxon>Nitrosomonadales</taxon>
        <taxon>Gallionellaceae</taxon>
        <taxon>Sideroxydans</taxon>
    </lineage>
</organism>
<evidence type="ECO:0000259" key="2">
    <source>
        <dbReference type="SMART" id="SM00867"/>
    </source>
</evidence>
<dbReference type="Pfam" id="PF04264">
    <property type="entry name" value="YceI"/>
    <property type="match status" value="1"/>
</dbReference>
<dbReference type="Proteomes" id="UP000001625">
    <property type="component" value="Chromosome"/>
</dbReference>
<dbReference type="AlphaFoldDB" id="D5CTW8"/>
<dbReference type="OrthoDB" id="9811006at2"/>
<dbReference type="InterPro" id="IPR036761">
    <property type="entry name" value="TTHA0802/YceI-like_sf"/>
</dbReference>
<evidence type="ECO:0000313" key="3">
    <source>
        <dbReference type="EMBL" id="ADE12280.1"/>
    </source>
</evidence>
<accession>D5CTW8</accession>
<dbReference type="eggNOG" id="COG2353">
    <property type="taxonomic scope" value="Bacteria"/>
</dbReference>
<evidence type="ECO:0000313" key="4">
    <source>
        <dbReference type="Proteomes" id="UP000001625"/>
    </source>
</evidence>
<dbReference type="KEGG" id="slt:Slit_2052"/>
<feature type="domain" description="Lipid/polyisoprenoid-binding YceI-like" evidence="2">
    <location>
        <begin position="22"/>
        <end position="185"/>
    </location>
</feature>
<gene>
    <name evidence="3" type="ordered locus">Slit_2052</name>
</gene>
<dbReference type="PANTHER" id="PTHR34406">
    <property type="entry name" value="PROTEIN YCEI"/>
    <property type="match status" value="1"/>
</dbReference>
<sequence length="187" mass="20740" precursor="true">MSKSLPILLGALLSIPAYSMDNYTIDPTHTWPMFEVNHLGYSTQRGRFNKSSGKITLDIAAKQGSVDITIDAASLDMGFAKWDEHMKGEEFFNVVQYPTIHFISDKLIFDGDKVVGAEGKFTLLGTTRPLSLQVDNFHCAPFPLTRKMHCGANISATISRTQFGMAKFVPMVSDEVKLFSPIEADKD</sequence>
<dbReference type="EMBL" id="CP001965">
    <property type="protein sequence ID" value="ADE12280.1"/>
    <property type="molecule type" value="Genomic_DNA"/>
</dbReference>
<dbReference type="Gene3D" id="2.40.128.110">
    <property type="entry name" value="Lipid/polyisoprenoid-binding, YceI-like"/>
    <property type="match status" value="1"/>
</dbReference>
<reference evidence="3 4" key="1">
    <citation type="submission" date="2010-03" db="EMBL/GenBank/DDBJ databases">
        <title>Complete sequence of Sideroxydans lithotrophicus ES-1.</title>
        <authorList>
            <consortium name="US DOE Joint Genome Institute"/>
            <person name="Lucas S."/>
            <person name="Copeland A."/>
            <person name="Lapidus A."/>
            <person name="Cheng J.-F."/>
            <person name="Bruce D."/>
            <person name="Goodwin L."/>
            <person name="Pitluck S."/>
            <person name="Munk A.C."/>
            <person name="Detter J.C."/>
            <person name="Han C."/>
            <person name="Tapia R."/>
            <person name="Larimer F."/>
            <person name="Land M."/>
            <person name="Hauser L."/>
            <person name="Kyrpides N."/>
            <person name="Ivanova N."/>
            <person name="Emerson D."/>
            <person name="Woyke T."/>
        </authorList>
    </citation>
    <scope>NUCLEOTIDE SEQUENCE [LARGE SCALE GENOMIC DNA]</scope>
    <source>
        <strain evidence="3 4">ES-1</strain>
    </source>
</reference>
<dbReference type="HOGENOM" id="CLU_071003_1_2_4"/>
<feature type="chain" id="PRO_5003069602" evidence="1">
    <location>
        <begin position="20"/>
        <end position="187"/>
    </location>
</feature>
<proteinExistence type="predicted"/>
<dbReference type="InterPro" id="IPR007372">
    <property type="entry name" value="Lipid/polyisoprenoid-bd_YceI"/>
</dbReference>
<dbReference type="SUPFAM" id="SSF101874">
    <property type="entry name" value="YceI-like"/>
    <property type="match status" value="1"/>
</dbReference>
<protein>
    <submittedName>
        <fullName evidence="3">YceI family protein</fullName>
    </submittedName>
</protein>